<dbReference type="EMBL" id="JADEXQ010000152">
    <property type="protein sequence ID" value="MBE9033112.1"/>
    <property type="molecule type" value="Genomic_DNA"/>
</dbReference>
<feature type="chain" id="PRO_5037357490" evidence="1">
    <location>
        <begin position="26"/>
        <end position="300"/>
    </location>
</feature>
<accession>A0A928VV73</accession>
<organism evidence="2 3">
    <name type="scientific">Romeriopsis navalis LEGE 11480</name>
    <dbReference type="NCBI Taxonomy" id="2777977"/>
    <lineage>
        <taxon>Bacteria</taxon>
        <taxon>Bacillati</taxon>
        <taxon>Cyanobacteriota</taxon>
        <taxon>Cyanophyceae</taxon>
        <taxon>Leptolyngbyales</taxon>
        <taxon>Leptolyngbyaceae</taxon>
        <taxon>Romeriopsis</taxon>
        <taxon>Romeriopsis navalis</taxon>
    </lineage>
</organism>
<name>A0A928VV73_9CYAN</name>
<evidence type="ECO:0000313" key="2">
    <source>
        <dbReference type="EMBL" id="MBE9033112.1"/>
    </source>
</evidence>
<evidence type="ECO:0000256" key="1">
    <source>
        <dbReference type="SAM" id="SignalP"/>
    </source>
</evidence>
<comment type="caution">
    <text evidence="2">The sequence shown here is derived from an EMBL/GenBank/DDBJ whole genome shotgun (WGS) entry which is preliminary data.</text>
</comment>
<reference evidence="2" key="1">
    <citation type="submission" date="2020-10" db="EMBL/GenBank/DDBJ databases">
        <authorList>
            <person name="Castelo-Branco R."/>
            <person name="Eusebio N."/>
            <person name="Adriana R."/>
            <person name="Vieira A."/>
            <person name="Brugerolle De Fraissinette N."/>
            <person name="Rezende De Castro R."/>
            <person name="Schneider M.P."/>
            <person name="Vasconcelos V."/>
            <person name="Leao P.N."/>
        </authorList>
    </citation>
    <scope>NUCLEOTIDE SEQUENCE</scope>
    <source>
        <strain evidence="2">LEGE 11480</strain>
    </source>
</reference>
<gene>
    <name evidence="2" type="ORF">IQ266_25575</name>
</gene>
<keyword evidence="1" id="KW-0732">Signal</keyword>
<protein>
    <submittedName>
        <fullName evidence="2">Uncharacterized protein</fullName>
    </submittedName>
</protein>
<sequence length="300" mass="33536">MFKRIVTIATATAALGLTMGQAAMAKPADFIGTWKNSNPNTRGITKLIVKKAAGNKLNIQVFGQCQPKDCDWGKSGLVTYGKSVQDRDHTAATTTYRKSFANTLLTMKLSPRNRQLLSLSSFTQFTDRSNRQNYFSNARFKKVGGVASGLKEDCVAFNPATARVRLMNGRYKIVDGRHMMFDFGNKKAEAVQSLAVIKRYKANKSCFVGRPQPSFQYLRVGNRIPTGAMRGEDCVAFNPRTAKVKRIGRSWRIVDGNHSMFNFGSKRNEARKSLAVIKKYRANKSCFVGRPGASFKYLRR</sequence>
<keyword evidence="3" id="KW-1185">Reference proteome</keyword>
<proteinExistence type="predicted"/>
<dbReference type="AlphaFoldDB" id="A0A928VV73"/>
<dbReference type="Proteomes" id="UP000625316">
    <property type="component" value="Unassembled WGS sequence"/>
</dbReference>
<feature type="signal peptide" evidence="1">
    <location>
        <begin position="1"/>
        <end position="25"/>
    </location>
</feature>
<dbReference type="RefSeq" id="WP_264327923.1">
    <property type="nucleotide sequence ID" value="NZ_JADEXQ010000152.1"/>
</dbReference>
<evidence type="ECO:0000313" key="3">
    <source>
        <dbReference type="Proteomes" id="UP000625316"/>
    </source>
</evidence>